<reference evidence="2 3" key="1">
    <citation type="journal article" date="2019" name="Genome Biol. Evol.">
        <title>Insights into the evolution of the New World diploid cottons (Gossypium, subgenus Houzingenia) based on genome sequencing.</title>
        <authorList>
            <person name="Grover C.E."/>
            <person name="Arick M.A. 2nd"/>
            <person name="Thrash A."/>
            <person name="Conover J.L."/>
            <person name="Sanders W.S."/>
            <person name="Peterson D.G."/>
            <person name="Frelichowski J.E."/>
            <person name="Scheffler J.A."/>
            <person name="Scheffler B.E."/>
            <person name="Wendel J.F."/>
        </authorList>
    </citation>
    <scope>NUCLEOTIDE SEQUENCE [LARGE SCALE GENOMIC DNA]</scope>
    <source>
        <strain evidence="2">0</strain>
        <tissue evidence="2">Leaf</tissue>
    </source>
</reference>
<organism evidence="2 3">
    <name type="scientific">Gossypium harknessii</name>
    <dbReference type="NCBI Taxonomy" id="34285"/>
    <lineage>
        <taxon>Eukaryota</taxon>
        <taxon>Viridiplantae</taxon>
        <taxon>Streptophyta</taxon>
        <taxon>Embryophyta</taxon>
        <taxon>Tracheophyta</taxon>
        <taxon>Spermatophyta</taxon>
        <taxon>Magnoliopsida</taxon>
        <taxon>eudicotyledons</taxon>
        <taxon>Gunneridae</taxon>
        <taxon>Pentapetalae</taxon>
        <taxon>rosids</taxon>
        <taxon>malvids</taxon>
        <taxon>Malvales</taxon>
        <taxon>Malvaceae</taxon>
        <taxon>Malvoideae</taxon>
        <taxon>Gossypium</taxon>
    </lineage>
</organism>
<evidence type="ECO:0000313" key="2">
    <source>
        <dbReference type="EMBL" id="MBA0813178.1"/>
    </source>
</evidence>
<sequence>MGRGTDQAKRRKQMYPLEKFSRSNFGTP</sequence>
<keyword evidence="3" id="KW-1185">Reference proteome</keyword>
<evidence type="ECO:0000256" key="1">
    <source>
        <dbReference type="SAM" id="MobiDB-lite"/>
    </source>
</evidence>
<evidence type="ECO:0000313" key="3">
    <source>
        <dbReference type="Proteomes" id="UP000593560"/>
    </source>
</evidence>
<gene>
    <name evidence="2" type="ORF">Gohar_027051</name>
</gene>
<protein>
    <submittedName>
        <fullName evidence="2">Uncharacterized protein</fullName>
    </submittedName>
</protein>
<proteinExistence type="predicted"/>
<dbReference type="Proteomes" id="UP000593560">
    <property type="component" value="Unassembled WGS sequence"/>
</dbReference>
<accession>A0A7J9HU80</accession>
<comment type="caution">
    <text evidence="2">The sequence shown here is derived from an EMBL/GenBank/DDBJ whole genome shotgun (WGS) entry which is preliminary data.</text>
</comment>
<feature type="region of interest" description="Disordered" evidence="1">
    <location>
        <begin position="1"/>
        <end position="28"/>
    </location>
</feature>
<dbReference type="AlphaFoldDB" id="A0A7J9HU80"/>
<name>A0A7J9HU80_9ROSI</name>
<dbReference type="EMBL" id="JABFAD010000011">
    <property type="protein sequence ID" value="MBA0813178.1"/>
    <property type="molecule type" value="Genomic_DNA"/>
</dbReference>
<dbReference type="OrthoDB" id="999524at2759"/>